<dbReference type="STRING" id="1208919.CDSE_0085"/>
<dbReference type="GO" id="GO:0005886">
    <property type="term" value="C:plasma membrane"/>
    <property type="evidence" value="ECO:0007669"/>
    <property type="project" value="UniProtKB-SubCell"/>
</dbReference>
<keyword evidence="12 13" id="KW-0472">Membrane</keyword>
<dbReference type="EMBL" id="CP003803">
    <property type="protein sequence ID" value="AGF47199.1"/>
    <property type="molecule type" value="Genomic_DNA"/>
</dbReference>
<comment type="similarity">
    <text evidence="2 13">Belongs to the cytochrome ubiquinol oxidase subunit 1 family.</text>
</comment>
<dbReference type="InterPro" id="IPR002585">
    <property type="entry name" value="Cyt-d_ubiquinol_oxidase_su_1"/>
</dbReference>
<evidence type="ECO:0000256" key="5">
    <source>
        <dbReference type="ARBA" id="ARBA00022519"/>
    </source>
</evidence>
<dbReference type="PIRSF" id="PIRSF006446">
    <property type="entry name" value="Cyt_quinol_oxidase_1"/>
    <property type="match status" value="1"/>
</dbReference>
<dbReference type="PANTHER" id="PTHR30365">
    <property type="entry name" value="CYTOCHROME D UBIQUINOL OXIDASE"/>
    <property type="match status" value="1"/>
</dbReference>
<evidence type="ECO:0000256" key="2">
    <source>
        <dbReference type="ARBA" id="ARBA00009819"/>
    </source>
</evidence>
<evidence type="ECO:0000313" key="15">
    <source>
        <dbReference type="Proteomes" id="UP000011547"/>
    </source>
</evidence>
<evidence type="ECO:0000256" key="6">
    <source>
        <dbReference type="ARBA" id="ARBA00022617"/>
    </source>
</evidence>
<keyword evidence="7 13" id="KW-0812">Transmembrane</keyword>
<dbReference type="EC" id="1.10.3.-" evidence="14"/>
<evidence type="ECO:0000256" key="11">
    <source>
        <dbReference type="ARBA" id="ARBA00023004"/>
    </source>
</evidence>
<evidence type="ECO:0000256" key="1">
    <source>
        <dbReference type="ARBA" id="ARBA00004429"/>
    </source>
</evidence>
<keyword evidence="14" id="KW-0560">Oxidoreductase</keyword>
<organism evidence="14 15">
    <name type="scientific">Candidatus Kinetoplastidibacterium desouzai TCC079E</name>
    <dbReference type="NCBI Taxonomy" id="1208919"/>
    <lineage>
        <taxon>Bacteria</taxon>
        <taxon>Pseudomonadati</taxon>
        <taxon>Pseudomonadota</taxon>
        <taxon>Betaproteobacteria</taxon>
        <taxon>Candidatus Kinetoplastidibacterium</taxon>
    </lineage>
</organism>
<keyword evidence="11 13" id="KW-0408">Iron</keyword>
<feature type="transmembrane region" description="Helical" evidence="13">
    <location>
        <begin position="222"/>
        <end position="240"/>
    </location>
</feature>
<keyword evidence="9 13" id="KW-0249">Electron transport</keyword>
<name>M1LVB5_9PROT</name>
<keyword evidence="5" id="KW-0997">Cell inner membrane</keyword>
<dbReference type="PATRIC" id="fig|1208919.3.peg.643"/>
<evidence type="ECO:0000313" key="14">
    <source>
        <dbReference type="EMBL" id="AGF47199.1"/>
    </source>
</evidence>
<evidence type="ECO:0000256" key="7">
    <source>
        <dbReference type="ARBA" id="ARBA00022692"/>
    </source>
</evidence>
<comment type="subcellular location">
    <subcellularLocation>
        <location evidence="1">Cell inner membrane</location>
        <topology evidence="1">Multi-pass membrane protein</topology>
    </subcellularLocation>
</comment>
<keyword evidence="3 13" id="KW-0813">Transport</keyword>
<reference evidence="14 15" key="1">
    <citation type="journal article" date="2013" name="Genome Biol. Evol.">
        <title>Genome evolution and phylogenomic analysis of candidatus kinetoplastibacterium, the betaproteobacterial endosymbionts of strigomonas and angomonas.</title>
        <authorList>
            <person name="Alves J.M."/>
            <person name="Serrano M.G."/>
            <person name="Maia da Silva F."/>
            <person name="Voegtly L.J."/>
            <person name="Matveyev A.V."/>
            <person name="Teixeira M.M."/>
            <person name="Camargo E.P."/>
            <person name="Buck G.A."/>
        </authorList>
    </citation>
    <scope>NUCLEOTIDE SEQUENCE [LARGE SCALE GENOMIC DNA]</scope>
    <source>
        <strain evidence="14 15">TCC079E</strain>
    </source>
</reference>
<dbReference type="GO" id="GO:0046872">
    <property type="term" value="F:metal ion binding"/>
    <property type="evidence" value="ECO:0007669"/>
    <property type="project" value="UniProtKB-UniRule"/>
</dbReference>
<evidence type="ECO:0000256" key="3">
    <source>
        <dbReference type="ARBA" id="ARBA00022448"/>
    </source>
</evidence>
<evidence type="ECO:0000256" key="9">
    <source>
        <dbReference type="ARBA" id="ARBA00022982"/>
    </source>
</evidence>
<evidence type="ECO:0000256" key="10">
    <source>
        <dbReference type="ARBA" id="ARBA00022989"/>
    </source>
</evidence>
<feature type="transmembrane region" description="Helical" evidence="13">
    <location>
        <begin position="428"/>
        <end position="447"/>
    </location>
</feature>
<feature type="transmembrane region" description="Helical" evidence="13">
    <location>
        <begin position="467"/>
        <end position="491"/>
    </location>
</feature>
<dbReference type="GO" id="GO:0019646">
    <property type="term" value="P:aerobic electron transport chain"/>
    <property type="evidence" value="ECO:0007669"/>
    <property type="project" value="InterPro"/>
</dbReference>
<feature type="transmembrane region" description="Helical" evidence="13">
    <location>
        <begin position="388"/>
        <end position="416"/>
    </location>
</feature>
<keyword evidence="15" id="KW-1185">Reference proteome</keyword>
<evidence type="ECO:0000256" key="8">
    <source>
        <dbReference type="ARBA" id="ARBA00022723"/>
    </source>
</evidence>
<dbReference type="KEGG" id="kde:CDSE_0085"/>
<dbReference type="RefSeq" id="WP_015396610.1">
    <property type="nucleotide sequence ID" value="NC_020294.1"/>
</dbReference>
<keyword evidence="8 13" id="KW-0479">Metal-binding</keyword>
<evidence type="ECO:0000256" key="13">
    <source>
        <dbReference type="PIRNR" id="PIRNR006446"/>
    </source>
</evidence>
<dbReference type="GO" id="GO:0070069">
    <property type="term" value="C:cytochrome complex"/>
    <property type="evidence" value="ECO:0007669"/>
    <property type="project" value="UniProtKB-UniRule"/>
</dbReference>
<dbReference type="AlphaFoldDB" id="M1LVB5"/>
<dbReference type="OrthoDB" id="9807042at2"/>
<dbReference type="eggNOG" id="COG1271">
    <property type="taxonomic scope" value="Bacteria"/>
</dbReference>
<dbReference type="Pfam" id="PF01654">
    <property type="entry name" value="Cyt_bd_oxida_I"/>
    <property type="match status" value="1"/>
</dbReference>
<keyword evidence="10 13" id="KW-1133">Transmembrane helix</keyword>
<evidence type="ECO:0000256" key="4">
    <source>
        <dbReference type="ARBA" id="ARBA00022475"/>
    </source>
</evidence>
<feature type="transmembrane region" description="Helical" evidence="13">
    <location>
        <begin position="56"/>
        <end position="74"/>
    </location>
</feature>
<dbReference type="Proteomes" id="UP000011547">
    <property type="component" value="Chromosome"/>
</dbReference>
<evidence type="ECO:0000256" key="12">
    <source>
        <dbReference type="ARBA" id="ARBA00023136"/>
    </source>
</evidence>
<gene>
    <name evidence="14" type="ORF">CDSE_0085</name>
</gene>
<keyword evidence="6 13" id="KW-0349">Heme</keyword>
<sequence>MFDFDVVSLSRFQFAATAFYHFIFVPLTLGLSVMVAIMESVYVITDREIWKRITMFWGTLFGINFALGVATGVVMEFQFGMNWSYYSHYVGDIFGAPLAIEGLMAFFLEATFVGIFFFGWDRLSKVSHLIVAWLVAIGTNLSALWILVANAWMQNPVGAVFNPDTMRMEMTDFFTVLLNPVAQSKFVHTVSAGYITGAVFVLAISSWYLLKDRHIDIAKRSIAVAVAFGFCGSISAVILGDESGYLANDHQKMKLAAIESMWESEPAPASFNLLAIPNSEKRKNDFEVKIPYLMGIIATRSLTEELVGINDLVEKGKDRIRNGITAYQALEKIRSNPSDEESRVIFNNNWKDLGHGLLVKHYKTNFDDVTEDDISKASLYLIPNGIGFLFYAFRIMVLLGFYFIVLFTVSLWFVWNNRFYTSNFLKKLAFYSLSLPWIAIECGWFVAEYGRQPWVIDGVLPTYYAASGLTIIDLSISLAVFLLLYTLLFIIGFKIMLKAVKQGPDSHDDVEFSRVASGKIN</sequence>
<dbReference type="HOGENOM" id="CLU_030555_3_1_4"/>
<dbReference type="PANTHER" id="PTHR30365:SF0">
    <property type="entry name" value="CYTOCHROME BD-I UBIQUINOL OXIDASE SUBUNIT 1"/>
    <property type="match status" value="1"/>
</dbReference>
<proteinExistence type="inferred from homology"/>
<protein>
    <submittedName>
        <fullName evidence="14">Cytochrome D ubiquinol oxidase subunit 1</fullName>
        <ecNumber evidence="14">1.10.3.-</ecNumber>
    </submittedName>
</protein>
<feature type="transmembrane region" description="Helical" evidence="13">
    <location>
        <begin position="94"/>
        <end position="118"/>
    </location>
</feature>
<keyword evidence="4 13" id="KW-1003">Cell membrane</keyword>
<feature type="transmembrane region" description="Helical" evidence="13">
    <location>
        <begin position="186"/>
        <end position="210"/>
    </location>
</feature>
<dbReference type="GO" id="GO:0020037">
    <property type="term" value="F:heme binding"/>
    <property type="evidence" value="ECO:0007669"/>
    <property type="project" value="TreeGrafter"/>
</dbReference>
<dbReference type="GO" id="GO:0009055">
    <property type="term" value="F:electron transfer activity"/>
    <property type="evidence" value="ECO:0007669"/>
    <property type="project" value="UniProtKB-UniRule"/>
</dbReference>
<feature type="transmembrane region" description="Helical" evidence="13">
    <location>
        <begin position="20"/>
        <end position="44"/>
    </location>
</feature>
<accession>M1LVB5</accession>
<dbReference type="GO" id="GO:0016682">
    <property type="term" value="F:oxidoreductase activity, acting on diphenols and related substances as donors, oxygen as acceptor"/>
    <property type="evidence" value="ECO:0007669"/>
    <property type="project" value="TreeGrafter"/>
</dbReference>
<feature type="transmembrane region" description="Helical" evidence="13">
    <location>
        <begin position="130"/>
        <end position="153"/>
    </location>
</feature>